<evidence type="ECO:0000259" key="9">
    <source>
        <dbReference type="Pfam" id="PF00892"/>
    </source>
</evidence>
<accession>A0AAD4PDD5</accession>
<evidence type="ECO:0000256" key="3">
    <source>
        <dbReference type="ARBA" id="ARBA00022692"/>
    </source>
</evidence>
<feature type="signal peptide" evidence="8">
    <location>
        <begin position="1"/>
        <end position="20"/>
    </location>
</feature>
<feature type="domain" description="EamA" evidence="9">
    <location>
        <begin position="7"/>
        <end position="83"/>
    </location>
</feature>
<dbReference type="EMBL" id="SDAM02000041">
    <property type="protein sequence ID" value="KAH6835015.1"/>
    <property type="molecule type" value="Genomic_DNA"/>
</dbReference>
<dbReference type="InterPro" id="IPR000620">
    <property type="entry name" value="EamA_dom"/>
</dbReference>
<dbReference type="Pfam" id="PF00892">
    <property type="entry name" value="EamA"/>
    <property type="match status" value="2"/>
</dbReference>
<feature type="transmembrane region" description="Helical" evidence="6">
    <location>
        <begin position="30"/>
        <end position="54"/>
    </location>
</feature>
<gene>
    <name evidence="10" type="ORF">C2S53_003792</name>
</gene>
<dbReference type="Proteomes" id="UP001190926">
    <property type="component" value="Unassembled WGS sequence"/>
</dbReference>
<feature type="compositionally biased region" description="Low complexity" evidence="7">
    <location>
        <begin position="269"/>
        <end position="287"/>
    </location>
</feature>
<protein>
    <recommendedName>
        <fullName evidence="6">WAT1-related protein</fullName>
    </recommendedName>
</protein>
<reference evidence="10 11" key="1">
    <citation type="journal article" date="2021" name="Nat. Commun.">
        <title>Incipient diploidization of the medicinal plant Perilla within 10,000 years.</title>
        <authorList>
            <person name="Zhang Y."/>
            <person name="Shen Q."/>
            <person name="Leng L."/>
            <person name="Zhang D."/>
            <person name="Chen S."/>
            <person name="Shi Y."/>
            <person name="Ning Z."/>
            <person name="Chen S."/>
        </authorList>
    </citation>
    <scope>NUCLEOTIDE SEQUENCE [LARGE SCALE GENOMIC DNA]</scope>
    <source>
        <strain evidence="11">cv. PC099</strain>
    </source>
</reference>
<feature type="chain" id="PRO_5041939148" description="WAT1-related protein" evidence="8">
    <location>
        <begin position="21"/>
        <end position="306"/>
    </location>
</feature>
<evidence type="ECO:0000256" key="1">
    <source>
        <dbReference type="ARBA" id="ARBA00004141"/>
    </source>
</evidence>
<evidence type="ECO:0000256" key="5">
    <source>
        <dbReference type="ARBA" id="ARBA00023136"/>
    </source>
</evidence>
<evidence type="ECO:0000313" key="10">
    <source>
        <dbReference type="EMBL" id="KAH6835015.1"/>
    </source>
</evidence>
<comment type="similarity">
    <text evidence="2 6">Belongs to the drug/metabolite transporter (DMT) superfamily. Plant drug/metabolite exporter (P-DME) (TC 2.A.7.4) family.</text>
</comment>
<comment type="subcellular location">
    <subcellularLocation>
        <location evidence="1 6">Membrane</location>
        <topology evidence="1 6">Multi-pass membrane protein</topology>
    </subcellularLocation>
</comment>
<feature type="transmembrane region" description="Helical" evidence="6">
    <location>
        <begin position="115"/>
        <end position="134"/>
    </location>
</feature>
<dbReference type="InterPro" id="IPR037185">
    <property type="entry name" value="EmrE-like"/>
</dbReference>
<dbReference type="GO" id="GO:0022857">
    <property type="term" value="F:transmembrane transporter activity"/>
    <property type="evidence" value="ECO:0007669"/>
    <property type="project" value="InterPro"/>
</dbReference>
<keyword evidence="4 6" id="KW-1133">Transmembrane helix</keyword>
<feature type="transmembrane region" description="Helical" evidence="6">
    <location>
        <begin position="238"/>
        <end position="256"/>
    </location>
</feature>
<evidence type="ECO:0000313" key="11">
    <source>
        <dbReference type="Proteomes" id="UP001190926"/>
    </source>
</evidence>
<proteinExistence type="inferred from homology"/>
<dbReference type="AlphaFoldDB" id="A0AAD4PDD5"/>
<feature type="transmembrane region" description="Helical" evidence="6">
    <location>
        <begin position="74"/>
        <end position="95"/>
    </location>
</feature>
<keyword evidence="8" id="KW-0732">Signal</keyword>
<evidence type="ECO:0000256" key="4">
    <source>
        <dbReference type="ARBA" id="ARBA00022989"/>
    </source>
</evidence>
<feature type="transmembrane region" description="Helical" evidence="6">
    <location>
        <begin position="173"/>
        <end position="199"/>
    </location>
</feature>
<keyword evidence="11" id="KW-1185">Reference proteome</keyword>
<feature type="transmembrane region" description="Helical" evidence="6">
    <location>
        <begin position="211"/>
        <end position="232"/>
    </location>
</feature>
<dbReference type="InterPro" id="IPR030184">
    <property type="entry name" value="WAT1-related"/>
</dbReference>
<evidence type="ECO:0000256" key="6">
    <source>
        <dbReference type="RuleBase" id="RU363077"/>
    </source>
</evidence>
<feature type="domain" description="EamA" evidence="9">
    <location>
        <begin position="116"/>
        <end position="255"/>
    </location>
</feature>
<name>A0AAD4PDD5_PERFH</name>
<dbReference type="GO" id="GO:0016020">
    <property type="term" value="C:membrane"/>
    <property type="evidence" value="ECO:0007669"/>
    <property type="project" value="UniProtKB-SubCell"/>
</dbReference>
<evidence type="ECO:0000256" key="7">
    <source>
        <dbReference type="SAM" id="MobiDB-lite"/>
    </source>
</evidence>
<feature type="transmembrane region" description="Helical" evidence="6">
    <location>
        <begin position="146"/>
        <end position="167"/>
    </location>
</feature>
<evidence type="ECO:0000256" key="8">
    <source>
        <dbReference type="SAM" id="SignalP"/>
    </source>
</evidence>
<organism evidence="10 11">
    <name type="scientific">Perilla frutescens var. hirtella</name>
    <name type="common">Perilla citriodora</name>
    <name type="synonym">Perilla setoyensis</name>
    <dbReference type="NCBI Taxonomy" id="608512"/>
    <lineage>
        <taxon>Eukaryota</taxon>
        <taxon>Viridiplantae</taxon>
        <taxon>Streptophyta</taxon>
        <taxon>Embryophyta</taxon>
        <taxon>Tracheophyta</taxon>
        <taxon>Spermatophyta</taxon>
        <taxon>Magnoliopsida</taxon>
        <taxon>eudicotyledons</taxon>
        <taxon>Gunneridae</taxon>
        <taxon>Pentapetalae</taxon>
        <taxon>asterids</taxon>
        <taxon>lamiids</taxon>
        <taxon>Lamiales</taxon>
        <taxon>Lamiaceae</taxon>
        <taxon>Nepetoideae</taxon>
        <taxon>Elsholtzieae</taxon>
        <taxon>Perilla</taxon>
    </lineage>
</organism>
<sequence length="306" mass="33102">MTFSVLYKIVLLALLEPVIDQNLYYVGMQYTTATFAAAMCNTVPAVTFLLAWALRLERVNVRKLHSQAKIVGTVVTVGGAMIMTLVQGSVIALPWTKQNSNFKSVAQEIDYEKVIKGAVMITAACFCWSIFYIVQAITLKAYPAGLSLTGLICMIGALQGTVLTLVVERGNTAIWAIGWDTKLLAAVYAGVICSGVAYYVSGVIMKDKGPVFVTSFNPLNMVIVAVMSSFILAEQLNVGKVAGAMVIVIGLYLVIWGKTEDETTASYPQSEMMSQQQQQSAENHSSNVSENNYPHLSKAISGDNVV</sequence>
<keyword evidence="3 6" id="KW-0812">Transmembrane</keyword>
<evidence type="ECO:0000256" key="2">
    <source>
        <dbReference type="ARBA" id="ARBA00007635"/>
    </source>
</evidence>
<feature type="region of interest" description="Disordered" evidence="7">
    <location>
        <begin position="266"/>
        <end position="306"/>
    </location>
</feature>
<comment type="caution">
    <text evidence="10">The sequence shown here is derived from an EMBL/GenBank/DDBJ whole genome shotgun (WGS) entry which is preliminary data.</text>
</comment>
<keyword evidence="5 6" id="KW-0472">Membrane</keyword>
<dbReference type="SUPFAM" id="SSF103481">
    <property type="entry name" value="Multidrug resistance efflux transporter EmrE"/>
    <property type="match status" value="2"/>
</dbReference>
<dbReference type="PANTHER" id="PTHR31218">
    <property type="entry name" value="WAT1-RELATED PROTEIN"/>
    <property type="match status" value="1"/>
</dbReference>